<dbReference type="GO" id="GO:0010181">
    <property type="term" value="F:FMN binding"/>
    <property type="evidence" value="ECO:0007669"/>
    <property type="project" value="TreeGrafter"/>
</dbReference>
<dbReference type="Pfam" id="PF03358">
    <property type="entry name" value="FMN_red"/>
    <property type="match status" value="1"/>
</dbReference>
<dbReference type="Proteomes" id="UP001385951">
    <property type="component" value="Unassembled WGS sequence"/>
</dbReference>
<sequence>MTVVTRKVGLILASARRGGNASGLATWLKPLIQTRLNKADPAKPFEVVTVDPHSAPFPAGALTDGSKFPAQVTDSKDYASPAVREWSQFISSCSAFVILCPEYNGGYPGEIKNALDQLFHEWAKKPVTVVTYGGGGGSRAAKQLTDILKNLQMQPTPTQPQIAIPGDLISGAERVTTASTFLIKYEPVVEKAVEELEQLTAAAASA</sequence>
<proteinExistence type="predicted"/>
<dbReference type="AlphaFoldDB" id="A0AAW0GMA6"/>
<accession>A0AAW0GMA6</accession>
<evidence type="ECO:0000313" key="3">
    <source>
        <dbReference type="Proteomes" id="UP001385951"/>
    </source>
</evidence>
<evidence type="ECO:0000259" key="1">
    <source>
        <dbReference type="Pfam" id="PF03358"/>
    </source>
</evidence>
<name>A0AAW0GMA6_9APHY</name>
<dbReference type="InterPro" id="IPR005025">
    <property type="entry name" value="FMN_Rdtase-like_dom"/>
</dbReference>
<dbReference type="PANTHER" id="PTHR30543">
    <property type="entry name" value="CHROMATE REDUCTASE"/>
    <property type="match status" value="1"/>
</dbReference>
<dbReference type="SUPFAM" id="SSF52218">
    <property type="entry name" value="Flavoproteins"/>
    <property type="match status" value="1"/>
</dbReference>
<gene>
    <name evidence="2" type="ORF">QCA50_001911</name>
</gene>
<dbReference type="GO" id="GO:0016491">
    <property type="term" value="F:oxidoreductase activity"/>
    <property type="evidence" value="ECO:0007669"/>
    <property type="project" value="InterPro"/>
</dbReference>
<dbReference type="EMBL" id="JASBNA010000002">
    <property type="protein sequence ID" value="KAK7694723.1"/>
    <property type="molecule type" value="Genomic_DNA"/>
</dbReference>
<feature type="domain" description="NADPH-dependent FMN reductase-like" evidence="1">
    <location>
        <begin position="7"/>
        <end position="159"/>
    </location>
</feature>
<evidence type="ECO:0000313" key="2">
    <source>
        <dbReference type="EMBL" id="KAK7694723.1"/>
    </source>
</evidence>
<dbReference type="PANTHER" id="PTHR30543:SF21">
    <property type="entry name" value="NAD(P)H-DEPENDENT FMN REDUCTASE LOT6"/>
    <property type="match status" value="1"/>
</dbReference>
<keyword evidence="3" id="KW-1185">Reference proteome</keyword>
<comment type="caution">
    <text evidence="2">The sequence shown here is derived from an EMBL/GenBank/DDBJ whole genome shotgun (WGS) entry which is preliminary data.</text>
</comment>
<reference evidence="2 3" key="1">
    <citation type="submission" date="2022-09" db="EMBL/GenBank/DDBJ databases">
        <authorList>
            <person name="Palmer J.M."/>
        </authorList>
    </citation>
    <scope>NUCLEOTIDE SEQUENCE [LARGE SCALE GENOMIC DNA]</scope>
    <source>
        <strain evidence="2 3">DSM 7382</strain>
    </source>
</reference>
<dbReference type="InterPro" id="IPR050712">
    <property type="entry name" value="NAD(P)H-dep_reductase"/>
</dbReference>
<dbReference type="GO" id="GO:0005829">
    <property type="term" value="C:cytosol"/>
    <property type="evidence" value="ECO:0007669"/>
    <property type="project" value="TreeGrafter"/>
</dbReference>
<protein>
    <recommendedName>
        <fullName evidence="1">NADPH-dependent FMN reductase-like domain-containing protein</fullName>
    </recommendedName>
</protein>
<dbReference type="Gene3D" id="3.40.50.360">
    <property type="match status" value="1"/>
</dbReference>
<dbReference type="InterPro" id="IPR029039">
    <property type="entry name" value="Flavoprotein-like_sf"/>
</dbReference>
<organism evidence="2 3">
    <name type="scientific">Cerrena zonata</name>
    <dbReference type="NCBI Taxonomy" id="2478898"/>
    <lineage>
        <taxon>Eukaryota</taxon>
        <taxon>Fungi</taxon>
        <taxon>Dikarya</taxon>
        <taxon>Basidiomycota</taxon>
        <taxon>Agaricomycotina</taxon>
        <taxon>Agaricomycetes</taxon>
        <taxon>Polyporales</taxon>
        <taxon>Cerrenaceae</taxon>
        <taxon>Cerrena</taxon>
    </lineage>
</organism>